<organism evidence="3 4">
    <name type="scientific">Neonectria punicea</name>
    <dbReference type="NCBI Taxonomy" id="979145"/>
    <lineage>
        <taxon>Eukaryota</taxon>
        <taxon>Fungi</taxon>
        <taxon>Dikarya</taxon>
        <taxon>Ascomycota</taxon>
        <taxon>Pezizomycotina</taxon>
        <taxon>Sordariomycetes</taxon>
        <taxon>Hypocreomycetidae</taxon>
        <taxon>Hypocreales</taxon>
        <taxon>Nectriaceae</taxon>
        <taxon>Neonectria</taxon>
    </lineage>
</organism>
<gene>
    <name evidence="3" type="ORF">QQX98_008816</name>
</gene>
<protein>
    <recommendedName>
        <fullName evidence="5">Transcription factor domain-containing protein</fullName>
    </recommendedName>
</protein>
<evidence type="ECO:0000256" key="1">
    <source>
        <dbReference type="ARBA" id="ARBA00023242"/>
    </source>
</evidence>
<evidence type="ECO:0000313" key="4">
    <source>
        <dbReference type="Proteomes" id="UP001498476"/>
    </source>
</evidence>
<name>A0ABR1GTZ9_9HYPO</name>
<feature type="compositionally biased region" description="Basic residues" evidence="2">
    <location>
        <begin position="32"/>
        <end position="43"/>
    </location>
</feature>
<dbReference type="InterPro" id="IPR021858">
    <property type="entry name" value="Fun_TF"/>
</dbReference>
<proteinExistence type="predicted"/>
<sequence>MTDPGLASGPFIVATSLEKPDPETRKLIRSHVMRGKNTRKSKRNKELRQQGEPVALDDSLRCQGPRTDGDHCEEQEWVLVSPHKVASELSLFGYVDEMKPYMLNLIHRAFTIIKPSNYTLELALTDSATDVFCFSNLSQHPALLHSVLFTAQAFGDLSLGLPYGKIAQAHLAKTLYHLQQSVQNSDEATTSSTMVVVLSLATAAALLGDVQSAAAHMKGLHRMIELRGGLKTISKGGMLEHKTQRLDFGLAIATGCELRFVQDDVSWGPQIARGIAVTRLTELSMIQPRPDPRLLNIWADLRVFSNSANEATKTGVKMSEAFFSRLNASVPPRLIGLRFDPTSMPELLRLCMLAFMKSLLVNINGLGPKLTFIANRLKDAILAQQFPPAPEQAKFLLWALFVSSISIFENYEQEWLGAAMVQTASVLGLGTWAETRMVLKSFLWIDMVYNRPGKLLFEQWLENPVTEMEADATA</sequence>
<keyword evidence="4" id="KW-1185">Reference proteome</keyword>
<dbReference type="EMBL" id="JAZAVJ010000166">
    <property type="protein sequence ID" value="KAK7408997.1"/>
    <property type="molecule type" value="Genomic_DNA"/>
</dbReference>
<feature type="region of interest" description="Disordered" evidence="2">
    <location>
        <begin position="32"/>
        <end position="54"/>
    </location>
</feature>
<evidence type="ECO:0000256" key="2">
    <source>
        <dbReference type="SAM" id="MobiDB-lite"/>
    </source>
</evidence>
<dbReference type="Proteomes" id="UP001498476">
    <property type="component" value="Unassembled WGS sequence"/>
</dbReference>
<keyword evidence="1" id="KW-0539">Nucleus</keyword>
<accession>A0ABR1GTZ9</accession>
<dbReference type="PANTHER" id="PTHR37540">
    <property type="entry name" value="TRANSCRIPTION FACTOR (ACR-2), PUTATIVE-RELATED-RELATED"/>
    <property type="match status" value="1"/>
</dbReference>
<evidence type="ECO:0000313" key="3">
    <source>
        <dbReference type="EMBL" id="KAK7408997.1"/>
    </source>
</evidence>
<comment type="caution">
    <text evidence="3">The sequence shown here is derived from an EMBL/GenBank/DDBJ whole genome shotgun (WGS) entry which is preliminary data.</text>
</comment>
<evidence type="ECO:0008006" key="5">
    <source>
        <dbReference type="Google" id="ProtNLM"/>
    </source>
</evidence>
<dbReference type="Pfam" id="PF11951">
    <property type="entry name" value="Fungal_trans_2"/>
    <property type="match status" value="1"/>
</dbReference>
<reference evidence="3 4" key="1">
    <citation type="journal article" date="2025" name="Microbiol. Resour. Announc.">
        <title>Draft genome sequences for Neonectria magnoliae and Neonectria punicea, canker pathogens of Liriodendron tulipifera and Acer saccharum in West Virginia.</title>
        <authorList>
            <person name="Petronek H.M."/>
            <person name="Kasson M.T."/>
            <person name="Metheny A.M."/>
            <person name="Stauder C.M."/>
            <person name="Lovett B."/>
            <person name="Lynch S.C."/>
            <person name="Garnas J.R."/>
            <person name="Kasson L.R."/>
            <person name="Stajich J.E."/>
        </authorList>
    </citation>
    <scope>NUCLEOTIDE SEQUENCE [LARGE SCALE GENOMIC DNA]</scope>
    <source>
        <strain evidence="3 4">NRRL 64653</strain>
    </source>
</reference>